<sequence length="316" mass="34925">MTNQTVLVAPTPMNANAANPCQDKKPYDGLTAGDGYFYNINCSIVDGVAAAVEQAGANVTAGYVGTRPAVGSPTTTPFWQNGMCAVNVHWHLGAEHYSVGEFDEHGTAPMDHSSHGRRMADDIRAGFKCHHYDAHDSKFTMPYTWKFCENMVVGETYEIHWPQSKAGACGTPNQYQTPFYDGVFCTDNIISLSPLNTFSTIGVQGQVFTIVNDEDYYYPDLFRGMIVDGTMGQDITYYTGSTTGTTRNNEICSQYAPITWQVDRKCHMISASSFDKMCYDMKNQRDDMSGDMHPHGARELVLDSLAADNHVNGYGR</sequence>
<evidence type="ECO:0008006" key="2">
    <source>
        <dbReference type="Google" id="ProtNLM"/>
    </source>
</evidence>
<gene>
    <name evidence="1" type="ORF">CPOL0286_LOCUS16568</name>
</gene>
<dbReference type="EMBL" id="HBKO01036307">
    <property type="protein sequence ID" value="CAE2261158.1"/>
    <property type="molecule type" value="Transcribed_RNA"/>
</dbReference>
<protein>
    <recommendedName>
        <fullName evidence="2">Delta carbonic anhydrase</fullName>
    </recommendedName>
</protein>
<dbReference type="InterPro" id="IPR018883">
    <property type="entry name" value="Delta_CA"/>
</dbReference>
<proteinExistence type="predicted"/>
<accession>A0A7S4JEJ7</accession>
<name>A0A7S4JEJ7_9EUKA</name>
<dbReference type="AlphaFoldDB" id="A0A7S4JEJ7"/>
<reference evidence="1" key="1">
    <citation type="submission" date="2021-01" db="EMBL/GenBank/DDBJ databases">
        <authorList>
            <person name="Corre E."/>
            <person name="Pelletier E."/>
            <person name="Niang G."/>
            <person name="Scheremetjew M."/>
            <person name="Finn R."/>
            <person name="Kale V."/>
            <person name="Holt S."/>
            <person name="Cochrane G."/>
            <person name="Meng A."/>
            <person name="Brown T."/>
            <person name="Cohen L."/>
        </authorList>
    </citation>
    <scope>NUCLEOTIDE SEQUENCE</scope>
    <source>
        <strain evidence="1">UIO037</strain>
    </source>
</reference>
<organism evidence="1">
    <name type="scientific">Prymnesium polylepis</name>
    <dbReference type="NCBI Taxonomy" id="72548"/>
    <lineage>
        <taxon>Eukaryota</taxon>
        <taxon>Haptista</taxon>
        <taxon>Haptophyta</taxon>
        <taxon>Prymnesiophyceae</taxon>
        <taxon>Prymnesiales</taxon>
        <taxon>Prymnesiaceae</taxon>
        <taxon>Prymnesium</taxon>
    </lineage>
</organism>
<evidence type="ECO:0000313" key="1">
    <source>
        <dbReference type="EMBL" id="CAE2261158.1"/>
    </source>
</evidence>
<dbReference type="Pfam" id="PF10563">
    <property type="entry name" value="CA_like"/>
    <property type="match status" value="1"/>
</dbReference>